<protein>
    <submittedName>
        <fullName evidence="2">Fibronectin type III domain-containing protein</fullName>
    </submittedName>
</protein>
<dbReference type="RefSeq" id="WP_135574711.1">
    <property type="nucleotide sequence ID" value="NZ_RQGK01000010.1"/>
</dbReference>
<proteinExistence type="predicted"/>
<dbReference type="AlphaFoldDB" id="A0A6N4R0A1"/>
<dbReference type="PROSITE" id="PS50853">
    <property type="entry name" value="FN3"/>
    <property type="match status" value="1"/>
</dbReference>
<dbReference type="InterPro" id="IPR036116">
    <property type="entry name" value="FN3_sf"/>
</dbReference>
<dbReference type="Gene3D" id="2.60.40.10">
    <property type="entry name" value="Immunoglobulins"/>
    <property type="match status" value="1"/>
</dbReference>
<reference evidence="2 3" key="1">
    <citation type="journal article" date="2019" name="PLoS Negl. Trop. Dis.">
        <title>Revisiting the worldwide diversity of Leptospira species in the environment.</title>
        <authorList>
            <person name="Vincent A.T."/>
            <person name="Schiettekatte O."/>
            <person name="Bourhy P."/>
            <person name="Veyrier F.J."/>
            <person name="Picardeau M."/>
        </authorList>
    </citation>
    <scope>NUCLEOTIDE SEQUENCE [LARGE SCALE GENOMIC DNA]</scope>
    <source>
        <strain evidence="2 3">201702445</strain>
    </source>
</reference>
<accession>A0A6N4R0A1</accession>
<dbReference type="EMBL" id="RQGM01000007">
    <property type="protein sequence ID" value="TGL89468.1"/>
    <property type="molecule type" value="Genomic_DNA"/>
</dbReference>
<comment type="caution">
    <text evidence="2">The sequence shown here is derived from an EMBL/GenBank/DDBJ whole genome shotgun (WGS) entry which is preliminary data.</text>
</comment>
<name>A0A6N4R0A1_9LEPT</name>
<dbReference type="SUPFAM" id="SSF49265">
    <property type="entry name" value="Fibronectin type III"/>
    <property type="match status" value="1"/>
</dbReference>
<evidence type="ECO:0000259" key="1">
    <source>
        <dbReference type="PROSITE" id="PS50853"/>
    </source>
</evidence>
<evidence type="ECO:0000313" key="3">
    <source>
        <dbReference type="Proteomes" id="UP000297613"/>
    </source>
</evidence>
<gene>
    <name evidence="2" type="ORF">EHQ83_01680</name>
</gene>
<dbReference type="CDD" id="cd00063">
    <property type="entry name" value="FN3"/>
    <property type="match status" value="1"/>
</dbReference>
<dbReference type="Proteomes" id="UP000297613">
    <property type="component" value="Unassembled WGS sequence"/>
</dbReference>
<feature type="domain" description="Fibronectin type-III" evidence="1">
    <location>
        <begin position="8"/>
        <end position="102"/>
    </location>
</feature>
<dbReference type="InterPro" id="IPR013783">
    <property type="entry name" value="Ig-like_fold"/>
</dbReference>
<evidence type="ECO:0000313" key="2">
    <source>
        <dbReference type="EMBL" id="TGL89468.1"/>
    </source>
</evidence>
<sequence length="272" mass="30809">MRSIERIIPALICLFISVSAYSEERKYTFYIEWNEVKGNNGYKVEIRKPSDPNTLVAEEKVVTNSLEFLIPAGEYEFRISALNRFGKPSSWSQWSAFLVEHDRPKSVYEAEKKQAAAGVASWKVWIPGLLPLERKEYTKASLIFLWFGALAVAGNAERTAGNSLAQSSANDPGFLTLVALTTPLPVTFYLLQQRDEDKKEYKTHQNNQVGIGALALLTYGLNVWLEKRSFQSTTVLIESKSEGVTRWNSPNLQPNSFLSLGRIEISFRKEFE</sequence>
<dbReference type="InterPro" id="IPR003961">
    <property type="entry name" value="FN3_dom"/>
</dbReference>
<organism evidence="2 3">
    <name type="scientific">Leptospira yasudae</name>
    <dbReference type="NCBI Taxonomy" id="2202201"/>
    <lineage>
        <taxon>Bacteria</taxon>
        <taxon>Pseudomonadati</taxon>
        <taxon>Spirochaetota</taxon>
        <taxon>Spirochaetia</taxon>
        <taxon>Leptospirales</taxon>
        <taxon>Leptospiraceae</taxon>
        <taxon>Leptospira</taxon>
    </lineage>
</organism>